<comment type="caution">
    <text evidence="8">The sequence shown here is derived from an EMBL/GenBank/DDBJ whole genome shotgun (WGS) entry which is preliminary data.</text>
</comment>
<dbReference type="SMART" id="SM00717">
    <property type="entry name" value="SANT"/>
    <property type="match status" value="2"/>
</dbReference>
<dbReference type="InterPro" id="IPR051575">
    <property type="entry name" value="Myb-like_DNA-bd"/>
</dbReference>
<evidence type="ECO:0000256" key="2">
    <source>
        <dbReference type="ARBA" id="ARBA00023125"/>
    </source>
</evidence>
<dbReference type="Gene3D" id="1.10.10.60">
    <property type="entry name" value="Homeodomain-like"/>
    <property type="match status" value="2"/>
</dbReference>
<evidence type="ECO:0000313" key="8">
    <source>
        <dbReference type="EMBL" id="KAK8887960.1"/>
    </source>
</evidence>
<keyword evidence="3" id="KW-0804">Transcription</keyword>
<dbReference type="Pfam" id="PF00249">
    <property type="entry name" value="Myb_DNA-binding"/>
    <property type="match status" value="2"/>
</dbReference>
<dbReference type="PANTHER" id="PTHR46621:SF1">
    <property type="entry name" value="SNRNA-ACTIVATING PROTEIN COMPLEX SUBUNIT 4"/>
    <property type="match status" value="1"/>
</dbReference>
<feature type="region of interest" description="Disordered" evidence="5">
    <location>
        <begin position="126"/>
        <end position="154"/>
    </location>
</feature>
<keyword evidence="1" id="KW-0805">Transcription regulation</keyword>
<dbReference type="InterPro" id="IPR009057">
    <property type="entry name" value="Homeodomain-like_sf"/>
</dbReference>
<dbReference type="Proteomes" id="UP001470230">
    <property type="component" value="Unassembled WGS sequence"/>
</dbReference>
<evidence type="ECO:0000256" key="1">
    <source>
        <dbReference type="ARBA" id="ARBA00023015"/>
    </source>
</evidence>
<dbReference type="PROSITE" id="PS51294">
    <property type="entry name" value="HTH_MYB"/>
    <property type="match status" value="2"/>
</dbReference>
<evidence type="ECO:0000256" key="3">
    <source>
        <dbReference type="ARBA" id="ARBA00023163"/>
    </source>
</evidence>
<evidence type="ECO:0000259" key="6">
    <source>
        <dbReference type="PROSITE" id="PS50090"/>
    </source>
</evidence>
<proteinExistence type="predicted"/>
<gene>
    <name evidence="8" type="ORF">M9Y10_039019</name>
</gene>
<reference evidence="8 9" key="1">
    <citation type="submission" date="2024-04" db="EMBL/GenBank/DDBJ databases">
        <title>Tritrichomonas musculus Genome.</title>
        <authorList>
            <person name="Alves-Ferreira E."/>
            <person name="Grigg M."/>
            <person name="Lorenzi H."/>
            <person name="Galac M."/>
        </authorList>
    </citation>
    <scope>NUCLEOTIDE SEQUENCE [LARGE SCALE GENOMIC DNA]</scope>
    <source>
        <strain evidence="8 9">EAF2021</strain>
    </source>
</reference>
<organism evidence="8 9">
    <name type="scientific">Tritrichomonas musculus</name>
    <dbReference type="NCBI Taxonomy" id="1915356"/>
    <lineage>
        <taxon>Eukaryota</taxon>
        <taxon>Metamonada</taxon>
        <taxon>Parabasalia</taxon>
        <taxon>Tritrichomonadida</taxon>
        <taxon>Tritrichomonadidae</taxon>
        <taxon>Tritrichomonas</taxon>
    </lineage>
</organism>
<name>A0ABR2KD69_9EUKA</name>
<feature type="domain" description="Myb-like" evidence="6">
    <location>
        <begin position="67"/>
        <end position="113"/>
    </location>
</feature>
<dbReference type="PANTHER" id="PTHR46621">
    <property type="entry name" value="SNRNA-ACTIVATING PROTEIN COMPLEX SUBUNIT 4"/>
    <property type="match status" value="1"/>
</dbReference>
<dbReference type="InterPro" id="IPR017930">
    <property type="entry name" value="Myb_dom"/>
</dbReference>
<keyword evidence="4" id="KW-0539">Nucleus</keyword>
<feature type="domain" description="HTH myb-type" evidence="7">
    <location>
        <begin position="15"/>
        <end position="70"/>
    </location>
</feature>
<protein>
    <recommendedName>
        <fullName evidence="10">Myb-like DNA-binding domain containing protein</fullName>
    </recommendedName>
</protein>
<keyword evidence="9" id="KW-1185">Reference proteome</keyword>
<dbReference type="PROSITE" id="PS50090">
    <property type="entry name" value="MYB_LIKE"/>
    <property type="match status" value="2"/>
</dbReference>
<dbReference type="SUPFAM" id="SSF46689">
    <property type="entry name" value="Homeodomain-like"/>
    <property type="match status" value="1"/>
</dbReference>
<dbReference type="EMBL" id="JAPFFF010000006">
    <property type="protein sequence ID" value="KAK8887960.1"/>
    <property type="molecule type" value="Genomic_DNA"/>
</dbReference>
<evidence type="ECO:0000256" key="5">
    <source>
        <dbReference type="SAM" id="MobiDB-lite"/>
    </source>
</evidence>
<feature type="compositionally biased region" description="Basic and acidic residues" evidence="5">
    <location>
        <begin position="133"/>
        <end position="143"/>
    </location>
</feature>
<evidence type="ECO:0000313" key="9">
    <source>
        <dbReference type="Proteomes" id="UP001470230"/>
    </source>
</evidence>
<sequence length="229" mass="27016">MIKIPHDTIAPLVVHPKRSKKPFTEEEDQLINSFVKLIGTRKWAFIAKHVSGRTAKQCRDRYMNYLKPGLSKNEWTKKEDKSLLELHQKYGPKWSVISKYFNNRNQVSLKNRFLFLQNINYDEKDSEENELISNKEKKTRSESDSQDSNFKNKNIETKNIQLKNNFSALPKEFANAAHKNGREGENAGPNPQNICEKIFNVDDELFFFENLFDHEFAKYNKDDEFNLYN</sequence>
<dbReference type="InterPro" id="IPR001005">
    <property type="entry name" value="SANT/Myb"/>
</dbReference>
<evidence type="ECO:0000259" key="7">
    <source>
        <dbReference type="PROSITE" id="PS51294"/>
    </source>
</evidence>
<feature type="domain" description="HTH myb-type" evidence="7">
    <location>
        <begin position="75"/>
        <end position="112"/>
    </location>
</feature>
<keyword evidence="2" id="KW-0238">DNA-binding</keyword>
<dbReference type="CDD" id="cd00167">
    <property type="entry name" value="SANT"/>
    <property type="match status" value="2"/>
</dbReference>
<evidence type="ECO:0008006" key="10">
    <source>
        <dbReference type="Google" id="ProtNLM"/>
    </source>
</evidence>
<evidence type="ECO:0000256" key="4">
    <source>
        <dbReference type="ARBA" id="ARBA00023242"/>
    </source>
</evidence>
<accession>A0ABR2KD69</accession>
<feature type="domain" description="Myb-like" evidence="6">
    <location>
        <begin position="15"/>
        <end position="66"/>
    </location>
</feature>